<dbReference type="EMBL" id="NEXE01000012">
    <property type="protein sequence ID" value="PSN92010.1"/>
    <property type="molecule type" value="Genomic_DNA"/>
</dbReference>
<gene>
    <name evidence="1" type="ORF">B9Q03_02410</name>
</gene>
<evidence type="ECO:0008006" key="3">
    <source>
        <dbReference type="Google" id="ProtNLM"/>
    </source>
</evidence>
<dbReference type="Proteomes" id="UP000240322">
    <property type="component" value="Unassembled WGS sequence"/>
</dbReference>
<comment type="caution">
    <text evidence="1">The sequence shown here is derived from an EMBL/GenBank/DDBJ whole genome shotgun (WGS) entry which is preliminary data.</text>
</comment>
<proteinExistence type="predicted"/>
<dbReference type="AlphaFoldDB" id="A0A2R6B050"/>
<dbReference type="Gene3D" id="2.10.260.10">
    <property type="match status" value="1"/>
</dbReference>
<evidence type="ECO:0000313" key="2">
    <source>
        <dbReference type="Proteomes" id="UP000240322"/>
    </source>
</evidence>
<name>A0A2R6B050_9ARCH</name>
<reference evidence="1 2" key="1">
    <citation type="submission" date="2017-04" db="EMBL/GenBank/DDBJ databases">
        <title>Novel microbial lineages endemic to geothermal iron-oxide mats fill important gaps in the evolutionary history of Archaea.</title>
        <authorList>
            <person name="Jay Z.J."/>
            <person name="Beam J.P."/>
            <person name="Dlakic M."/>
            <person name="Rusch D.B."/>
            <person name="Kozubal M.A."/>
            <person name="Inskeep W.P."/>
        </authorList>
    </citation>
    <scope>NUCLEOTIDE SEQUENCE [LARGE SCALE GENOMIC DNA]</scope>
    <source>
        <strain evidence="1">OSP_D</strain>
    </source>
</reference>
<sequence>MSDIPEEIPFIAEVIQGGRITIPDEVREIFDIKEGYFVLCRLRVISRRQKKPRMRKQNKAPRSHNE</sequence>
<evidence type="ECO:0000313" key="1">
    <source>
        <dbReference type="EMBL" id="PSN92010.1"/>
    </source>
</evidence>
<accession>A0A2R6B050</accession>
<dbReference type="InterPro" id="IPR037914">
    <property type="entry name" value="SpoVT-AbrB_sf"/>
</dbReference>
<organism evidence="1 2">
    <name type="scientific">Candidatus Marsarchaeota G2 archaeon OSP_D</name>
    <dbReference type="NCBI Taxonomy" id="1978157"/>
    <lineage>
        <taxon>Archaea</taxon>
        <taxon>Candidatus Marsarchaeota</taxon>
        <taxon>Candidatus Marsarchaeota group 2</taxon>
    </lineage>
</organism>
<dbReference type="SUPFAM" id="SSF89447">
    <property type="entry name" value="AbrB/MazE/MraZ-like"/>
    <property type="match status" value="1"/>
</dbReference>
<protein>
    <recommendedName>
        <fullName evidence="3">SpoVT-AbrB domain-containing protein</fullName>
    </recommendedName>
</protein>